<feature type="domain" description="RING-type" evidence="3">
    <location>
        <begin position="358"/>
        <end position="397"/>
    </location>
</feature>
<feature type="compositionally biased region" description="Acidic residues" evidence="2">
    <location>
        <begin position="199"/>
        <end position="208"/>
    </location>
</feature>
<dbReference type="SUPFAM" id="SSF57850">
    <property type="entry name" value="RING/U-box"/>
    <property type="match status" value="1"/>
</dbReference>
<reference evidence="4" key="1">
    <citation type="submission" date="2023-06" db="EMBL/GenBank/DDBJ databases">
        <authorList>
            <consortium name="Lawrence Berkeley National Laboratory"/>
            <person name="Ahrendt S."/>
            <person name="Sahu N."/>
            <person name="Indic B."/>
            <person name="Wong-Bajracharya J."/>
            <person name="Merenyi Z."/>
            <person name="Ke H.-M."/>
            <person name="Monk M."/>
            <person name="Kocsube S."/>
            <person name="Drula E."/>
            <person name="Lipzen A."/>
            <person name="Balint B."/>
            <person name="Henrissat B."/>
            <person name="Andreopoulos B."/>
            <person name="Martin F.M."/>
            <person name="Harder C.B."/>
            <person name="Rigling D."/>
            <person name="Ford K.L."/>
            <person name="Foster G.D."/>
            <person name="Pangilinan J."/>
            <person name="Papanicolaou A."/>
            <person name="Barry K."/>
            <person name="LaButti K."/>
            <person name="Viragh M."/>
            <person name="Koriabine M."/>
            <person name="Yan M."/>
            <person name="Riley R."/>
            <person name="Champramary S."/>
            <person name="Plett K.L."/>
            <person name="Tsai I.J."/>
            <person name="Slot J."/>
            <person name="Sipos G."/>
            <person name="Plett J."/>
            <person name="Nagy L.G."/>
            <person name="Grigoriev I.V."/>
        </authorList>
    </citation>
    <scope>NUCLEOTIDE SEQUENCE</scope>
    <source>
        <strain evidence="4">CCBAS 213</strain>
    </source>
</reference>
<keyword evidence="1" id="KW-0863">Zinc-finger</keyword>
<dbReference type="EMBL" id="JAUEPS010000010">
    <property type="protein sequence ID" value="KAK0461755.1"/>
    <property type="molecule type" value="Genomic_DNA"/>
</dbReference>
<dbReference type="Pfam" id="PF13923">
    <property type="entry name" value="zf-C3HC4_2"/>
    <property type="match status" value="1"/>
</dbReference>
<dbReference type="InterPro" id="IPR052443">
    <property type="entry name" value="E3_ubiq-ligase_RNF220-like"/>
</dbReference>
<name>A0AA39N9X7_ARMTA</name>
<feature type="region of interest" description="Disordered" evidence="2">
    <location>
        <begin position="190"/>
        <end position="220"/>
    </location>
</feature>
<dbReference type="GO" id="GO:0061630">
    <property type="term" value="F:ubiquitin protein ligase activity"/>
    <property type="evidence" value="ECO:0007669"/>
    <property type="project" value="TreeGrafter"/>
</dbReference>
<accession>A0AA39N9X7</accession>
<keyword evidence="5" id="KW-1185">Reference proteome</keyword>
<evidence type="ECO:0000259" key="3">
    <source>
        <dbReference type="PROSITE" id="PS50089"/>
    </source>
</evidence>
<feature type="compositionally biased region" description="Low complexity" evidence="2">
    <location>
        <begin position="10"/>
        <end position="28"/>
    </location>
</feature>
<evidence type="ECO:0000313" key="4">
    <source>
        <dbReference type="EMBL" id="KAK0461755.1"/>
    </source>
</evidence>
<feature type="region of interest" description="Disordered" evidence="2">
    <location>
        <begin position="1"/>
        <end position="32"/>
    </location>
</feature>
<keyword evidence="1" id="KW-0479">Metal-binding</keyword>
<dbReference type="InterPro" id="IPR001841">
    <property type="entry name" value="Znf_RING"/>
</dbReference>
<dbReference type="Pfam" id="PF15926">
    <property type="entry name" value="RNF220"/>
    <property type="match status" value="1"/>
</dbReference>
<dbReference type="PANTHER" id="PTHR13459:SF1">
    <property type="entry name" value="E3 UBIQUITIN-PROTEIN LIGASE RNF220 ISOFORM X1"/>
    <property type="match status" value="1"/>
</dbReference>
<evidence type="ECO:0000256" key="2">
    <source>
        <dbReference type="SAM" id="MobiDB-lite"/>
    </source>
</evidence>
<organism evidence="4 5">
    <name type="scientific">Armillaria tabescens</name>
    <name type="common">Ringless honey mushroom</name>
    <name type="synonym">Agaricus tabescens</name>
    <dbReference type="NCBI Taxonomy" id="1929756"/>
    <lineage>
        <taxon>Eukaryota</taxon>
        <taxon>Fungi</taxon>
        <taxon>Dikarya</taxon>
        <taxon>Basidiomycota</taxon>
        <taxon>Agaricomycotina</taxon>
        <taxon>Agaricomycetes</taxon>
        <taxon>Agaricomycetidae</taxon>
        <taxon>Agaricales</taxon>
        <taxon>Marasmiineae</taxon>
        <taxon>Physalacriaceae</taxon>
        <taxon>Desarmillaria</taxon>
    </lineage>
</organism>
<dbReference type="GO" id="GO:0016567">
    <property type="term" value="P:protein ubiquitination"/>
    <property type="evidence" value="ECO:0007669"/>
    <property type="project" value="TreeGrafter"/>
</dbReference>
<dbReference type="Gene3D" id="3.30.40.10">
    <property type="entry name" value="Zinc/RING finger domain, C3HC4 (zinc finger)"/>
    <property type="match status" value="1"/>
</dbReference>
<dbReference type="GO" id="GO:0008270">
    <property type="term" value="F:zinc ion binding"/>
    <property type="evidence" value="ECO:0007669"/>
    <property type="project" value="UniProtKB-KW"/>
</dbReference>
<proteinExistence type="predicted"/>
<feature type="region of interest" description="Disordered" evidence="2">
    <location>
        <begin position="87"/>
        <end position="109"/>
    </location>
</feature>
<dbReference type="PROSITE" id="PS50089">
    <property type="entry name" value="ZF_RING_2"/>
    <property type="match status" value="1"/>
</dbReference>
<sequence>MSPQKRERSSSLSSVSSTPSAPAPATVTTRKRVKLETRECPICKEHIPLRLLAKHSDLESQRVEKIVQNVGSTDILAAEFEEGSSTSFSRRKSAVRAQKSFKSKDAANTQTTKMLQKIKRNRKRRHAGLKEMTREDEEGYLHAPRRRTQFCGEIVCPVCLTTVTGDDDVLDAHVDACLAGEARRMDEERVQRETLRREEEEEEWEDDGPVVGDVRGTGFHTRNRNEQDIEEEIDIDGDDEAFGCPQFTEGDILGPAPAPEAEVDVDIENEGGDDAAMTLRDLVAEGKVTKGKEKTYEGLDVVKAKMDEVMGVGDADRMDRAVLTARKSGNRPALIKALEEKVKYLEATRVSSSTSLLCRICLDPYNEPTVSTGCWHTCCRECWLRCLGSTKLCPICKRITGATDLRRVYL</sequence>
<evidence type="ECO:0000313" key="5">
    <source>
        <dbReference type="Proteomes" id="UP001175211"/>
    </source>
</evidence>
<dbReference type="Proteomes" id="UP001175211">
    <property type="component" value="Unassembled WGS sequence"/>
</dbReference>
<dbReference type="InterPro" id="IPR013083">
    <property type="entry name" value="Znf_RING/FYVE/PHD"/>
</dbReference>
<evidence type="ECO:0000256" key="1">
    <source>
        <dbReference type="PROSITE-ProRule" id="PRU00175"/>
    </source>
</evidence>
<dbReference type="GeneID" id="85355992"/>
<dbReference type="InterPro" id="IPR031824">
    <property type="entry name" value="RNF220_mid"/>
</dbReference>
<comment type="caution">
    <text evidence="4">The sequence shown here is derived from an EMBL/GenBank/DDBJ whole genome shotgun (WGS) entry which is preliminary data.</text>
</comment>
<keyword evidence="1" id="KW-0862">Zinc</keyword>
<dbReference type="RefSeq" id="XP_060333493.1">
    <property type="nucleotide sequence ID" value="XM_060472444.1"/>
</dbReference>
<dbReference type="AlphaFoldDB" id="A0AA39N9X7"/>
<dbReference type="PANTHER" id="PTHR13459">
    <property type="entry name" value="E3 UBIQUITIN-PROTEIN LIGASE RNF220 ISOFORM X1"/>
    <property type="match status" value="1"/>
</dbReference>
<gene>
    <name evidence="4" type="ORF">EV420DRAFT_1527030</name>
</gene>
<protein>
    <recommendedName>
        <fullName evidence="3">RING-type domain-containing protein</fullName>
    </recommendedName>
</protein>